<organism evidence="1 2">
    <name type="scientific">Leucogyrophana mollusca</name>
    <dbReference type="NCBI Taxonomy" id="85980"/>
    <lineage>
        <taxon>Eukaryota</taxon>
        <taxon>Fungi</taxon>
        <taxon>Dikarya</taxon>
        <taxon>Basidiomycota</taxon>
        <taxon>Agaricomycotina</taxon>
        <taxon>Agaricomycetes</taxon>
        <taxon>Agaricomycetidae</taxon>
        <taxon>Boletales</taxon>
        <taxon>Boletales incertae sedis</taxon>
        <taxon>Leucogyrophana</taxon>
    </lineage>
</organism>
<accession>A0ACB8AYL4</accession>
<evidence type="ECO:0000313" key="2">
    <source>
        <dbReference type="Proteomes" id="UP000790709"/>
    </source>
</evidence>
<keyword evidence="2" id="KW-1185">Reference proteome</keyword>
<feature type="non-terminal residue" evidence="1">
    <location>
        <position position="1"/>
    </location>
</feature>
<dbReference type="Proteomes" id="UP000790709">
    <property type="component" value="Unassembled WGS sequence"/>
</dbReference>
<feature type="non-terminal residue" evidence="1">
    <location>
        <position position="224"/>
    </location>
</feature>
<sequence>LLSQGDAQNVPRAVKLLRNIAMLQALGPATSQYNPTKRKLYGALKVLGVLCESLVEPFFNIKMSLKEQLKSLSTYAHLSFTLYRQHTTSFMSNQLYGDTQAMIKNIFFTVAKQRCFDDTQPVYIIQDDSDCLEGLFGDTRTQDHNPNMGVVRLCERLSSSADRADIFERHPDWDRGHRRLQGEGKLGADHTNPASWKGCVIAGEVSLQTEWHRGALSANAVLDT</sequence>
<comment type="caution">
    <text evidence="1">The sequence shown here is derived from an EMBL/GenBank/DDBJ whole genome shotgun (WGS) entry which is preliminary data.</text>
</comment>
<protein>
    <submittedName>
        <fullName evidence="1">Uncharacterized protein</fullName>
    </submittedName>
</protein>
<proteinExistence type="predicted"/>
<reference evidence="1" key="1">
    <citation type="journal article" date="2021" name="New Phytol.">
        <title>Evolutionary innovations through gain and loss of genes in the ectomycorrhizal Boletales.</title>
        <authorList>
            <person name="Wu G."/>
            <person name="Miyauchi S."/>
            <person name="Morin E."/>
            <person name="Kuo A."/>
            <person name="Drula E."/>
            <person name="Varga T."/>
            <person name="Kohler A."/>
            <person name="Feng B."/>
            <person name="Cao Y."/>
            <person name="Lipzen A."/>
            <person name="Daum C."/>
            <person name="Hundley H."/>
            <person name="Pangilinan J."/>
            <person name="Johnson J."/>
            <person name="Barry K."/>
            <person name="LaButti K."/>
            <person name="Ng V."/>
            <person name="Ahrendt S."/>
            <person name="Min B."/>
            <person name="Choi I.G."/>
            <person name="Park H."/>
            <person name="Plett J.M."/>
            <person name="Magnuson J."/>
            <person name="Spatafora J.W."/>
            <person name="Nagy L.G."/>
            <person name="Henrissat B."/>
            <person name="Grigoriev I.V."/>
            <person name="Yang Z.L."/>
            <person name="Xu J."/>
            <person name="Martin F.M."/>
        </authorList>
    </citation>
    <scope>NUCLEOTIDE SEQUENCE</scope>
    <source>
        <strain evidence="1">KUC20120723A-06</strain>
    </source>
</reference>
<dbReference type="EMBL" id="MU266777">
    <property type="protein sequence ID" value="KAH7918505.1"/>
    <property type="molecule type" value="Genomic_DNA"/>
</dbReference>
<gene>
    <name evidence="1" type="ORF">BV22DRAFT_993081</name>
</gene>
<name>A0ACB8AYL4_9AGAM</name>
<evidence type="ECO:0000313" key="1">
    <source>
        <dbReference type="EMBL" id="KAH7918505.1"/>
    </source>
</evidence>